<gene>
    <name evidence="1" type="ORF">S12H4_56181</name>
</gene>
<dbReference type="EMBL" id="BARW01036139">
    <property type="protein sequence ID" value="GAJ24700.1"/>
    <property type="molecule type" value="Genomic_DNA"/>
</dbReference>
<accession>X1W322</accession>
<comment type="caution">
    <text evidence="1">The sequence shown here is derived from an EMBL/GenBank/DDBJ whole genome shotgun (WGS) entry which is preliminary data.</text>
</comment>
<reference evidence="1" key="1">
    <citation type="journal article" date="2014" name="Front. Microbiol.">
        <title>High frequency of phylogenetically diverse reductive dehalogenase-homologous genes in deep subseafloor sedimentary metagenomes.</title>
        <authorList>
            <person name="Kawai M."/>
            <person name="Futagami T."/>
            <person name="Toyoda A."/>
            <person name="Takaki Y."/>
            <person name="Nishi S."/>
            <person name="Hori S."/>
            <person name="Arai W."/>
            <person name="Tsubouchi T."/>
            <person name="Morono Y."/>
            <person name="Uchiyama I."/>
            <person name="Ito T."/>
            <person name="Fujiyama A."/>
            <person name="Inagaki F."/>
            <person name="Takami H."/>
        </authorList>
    </citation>
    <scope>NUCLEOTIDE SEQUENCE</scope>
    <source>
        <strain evidence="1">Expedition CK06-06</strain>
    </source>
</reference>
<feature type="non-terminal residue" evidence="1">
    <location>
        <position position="1"/>
    </location>
</feature>
<dbReference type="AlphaFoldDB" id="X1W322"/>
<evidence type="ECO:0000313" key="1">
    <source>
        <dbReference type="EMBL" id="GAJ24700.1"/>
    </source>
</evidence>
<name>X1W322_9ZZZZ</name>
<organism evidence="1">
    <name type="scientific">marine sediment metagenome</name>
    <dbReference type="NCBI Taxonomy" id="412755"/>
    <lineage>
        <taxon>unclassified sequences</taxon>
        <taxon>metagenomes</taxon>
        <taxon>ecological metagenomes</taxon>
    </lineage>
</organism>
<sequence length="208" mass="24650">SIFRKDSLIGREERDVDEKDRISVNACGYQLPSKYRKKTVEVYVTKHKVFVFDIYTGEEIVEYDLSLLPGKVISNRGHRREKEKTLQELKDHVVDMFLSENWKRFIAMNFQAFPRYIRDQCVEAKRYFGIKDIDIFILERALEYCLENNTPSFANLNDTYAYFKLEHEREDLEIPTLSLDYKGGHKPLSVTTRDLSVYKEIISSQRNQ</sequence>
<protein>
    <submittedName>
        <fullName evidence="1">Uncharacterized protein</fullName>
    </submittedName>
</protein>
<proteinExistence type="predicted"/>